<dbReference type="Proteomes" id="UP001596047">
    <property type="component" value="Unassembled WGS sequence"/>
</dbReference>
<evidence type="ECO:0000313" key="1">
    <source>
        <dbReference type="EMBL" id="MFC5649643.1"/>
    </source>
</evidence>
<accession>A0ABW0VW36</accession>
<proteinExistence type="predicted"/>
<name>A0ABW0VW36_9BACL</name>
<dbReference type="InterPro" id="IPR007607">
    <property type="entry name" value="BacA/B"/>
</dbReference>
<protein>
    <submittedName>
        <fullName evidence="1">Polymer-forming cytoskeletal protein</fullName>
    </submittedName>
</protein>
<gene>
    <name evidence="1" type="ORF">ACFPYJ_11025</name>
</gene>
<sequence length="226" mass="24036">MEVSSLPELAITGFGRAAGGSYGNVTIDGAGKVDAELSCQSFVVNGTARVSGAIRTESFEVNGKMTGKGPLHARLVRINGQVHIEGPLSSDEIKLEGILKLDGSCDAEKFRVHGGFTIAGMLNAGIIDILLHGRGQVKEIGGEQIKVKLGESRSLASVFQWVVPVFAQHLTAETIEGDEIELEETTASVVRGNRVIIGSGCTIGRVEYQSELRVHPGAKVKERIRC</sequence>
<comment type="caution">
    <text evidence="1">The sequence shown here is derived from an EMBL/GenBank/DDBJ whole genome shotgun (WGS) entry which is preliminary data.</text>
</comment>
<keyword evidence="2" id="KW-1185">Reference proteome</keyword>
<dbReference type="EMBL" id="JBHSOW010000040">
    <property type="protein sequence ID" value="MFC5649643.1"/>
    <property type="molecule type" value="Genomic_DNA"/>
</dbReference>
<organism evidence="1 2">
    <name type="scientific">Paenibacillus solisilvae</name>
    <dbReference type="NCBI Taxonomy" id="2486751"/>
    <lineage>
        <taxon>Bacteria</taxon>
        <taxon>Bacillati</taxon>
        <taxon>Bacillota</taxon>
        <taxon>Bacilli</taxon>
        <taxon>Bacillales</taxon>
        <taxon>Paenibacillaceae</taxon>
        <taxon>Paenibacillus</taxon>
    </lineage>
</organism>
<evidence type="ECO:0000313" key="2">
    <source>
        <dbReference type="Proteomes" id="UP001596047"/>
    </source>
</evidence>
<dbReference type="RefSeq" id="WP_379188177.1">
    <property type="nucleotide sequence ID" value="NZ_JBHSOW010000040.1"/>
</dbReference>
<reference evidence="2" key="1">
    <citation type="journal article" date="2019" name="Int. J. Syst. Evol. Microbiol.">
        <title>The Global Catalogue of Microorganisms (GCM) 10K type strain sequencing project: providing services to taxonomists for standard genome sequencing and annotation.</title>
        <authorList>
            <consortium name="The Broad Institute Genomics Platform"/>
            <consortium name="The Broad Institute Genome Sequencing Center for Infectious Disease"/>
            <person name="Wu L."/>
            <person name="Ma J."/>
        </authorList>
    </citation>
    <scope>NUCLEOTIDE SEQUENCE [LARGE SCALE GENOMIC DNA]</scope>
    <source>
        <strain evidence="2">CGMCC 1.3240</strain>
    </source>
</reference>
<dbReference type="Pfam" id="PF04519">
    <property type="entry name" value="Bactofilin"/>
    <property type="match status" value="1"/>
</dbReference>